<dbReference type="PANTHER" id="PTHR38034">
    <property type="entry name" value="INNER MEMBRANE PROTEIN YPJD"/>
    <property type="match status" value="1"/>
</dbReference>
<protein>
    <submittedName>
        <fullName evidence="3">Inner membrane protein YpjD</fullName>
    </submittedName>
</protein>
<keyword evidence="1" id="KW-0472">Membrane</keyword>
<dbReference type="GO" id="GO:0020037">
    <property type="term" value="F:heme binding"/>
    <property type="evidence" value="ECO:0007669"/>
    <property type="project" value="InterPro"/>
</dbReference>
<evidence type="ECO:0000313" key="4">
    <source>
        <dbReference type="Proteomes" id="UP000275281"/>
    </source>
</evidence>
<dbReference type="RefSeq" id="WP_124026467.1">
    <property type="nucleotide sequence ID" value="NZ_JBHRSN010000005.1"/>
</dbReference>
<feature type="transmembrane region" description="Helical" evidence="1">
    <location>
        <begin position="238"/>
        <end position="256"/>
    </location>
</feature>
<dbReference type="GO" id="GO:0005886">
    <property type="term" value="C:plasma membrane"/>
    <property type="evidence" value="ECO:0007669"/>
    <property type="project" value="TreeGrafter"/>
</dbReference>
<dbReference type="GO" id="GO:0017004">
    <property type="term" value="P:cytochrome complex assembly"/>
    <property type="evidence" value="ECO:0007669"/>
    <property type="project" value="InterPro"/>
</dbReference>
<feature type="transmembrane region" description="Helical" evidence="1">
    <location>
        <begin position="132"/>
        <end position="155"/>
    </location>
</feature>
<dbReference type="Proteomes" id="UP000275281">
    <property type="component" value="Unassembled WGS sequence"/>
</dbReference>
<dbReference type="EMBL" id="RPOK01000001">
    <property type="protein sequence ID" value="RPJ68466.1"/>
    <property type="molecule type" value="Genomic_DNA"/>
</dbReference>
<reference evidence="3 4" key="1">
    <citation type="submission" date="2018-11" db="EMBL/GenBank/DDBJ databases">
        <authorList>
            <person name="Ye M.-Q."/>
            <person name="Du Z.-J."/>
        </authorList>
    </citation>
    <scope>NUCLEOTIDE SEQUENCE [LARGE SCALE GENOMIC DNA]</scope>
    <source>
        <strain evidence="3 4">U0105</strain>
    </source>
</reference>
<sequence length="264" mass="28811">MDLQGILVALTAVLYLTAAALILRRVVTRSPLAAPEYALAMLGGIAHLLFLTQVIFIADGQNMSITNVLSLVSWLITITMIVSARFLPNGLLLPGAYVFSALTVIAAGMVPVEYAMHFELKPGLIVHVTLSLMAYGSLSIAFLYALQMSFITYQLKHKGASLINSPLPPLMLVESILFKLTTVGSVLLFISLLSGFVFIDNMLSAQYAHKTVLSVLALVVYLVLLFGQRRWGWRNRQVIGLTSVALALLTLAYFGSRLVREVLL</sequence>
<dbReference type="InterPro" id="IPR002541">
    <property type="entry name" value="Cyt_c_assembly"/>
</dbReference>
<dbReference type="AlphaFoldDB" id="A0A3N5Y5N4"/>
<feature type="transmembrane region" description="Helical" evidence="1">
    <location>
        <begin position="39"/>
        <end position="58"/>
    </location>
</feature>
<dbReference type="Pfam" id="PF01578">
    <property type="entry name" value="Cytochrom_C_asm"/>
    <property type="match status" value="1"/>
</dbReference>
<gene>
    <name evidence="3" type="ORF">DRW07_03405</name>
</gene>
<feature type="transmembrane region" description="Helical" evidence="1">
    <location>
        <begin position="176"/>
        <end position="199"/>
    </location>
</feature>
<organism evidence="3 4">
    <name type="scientific">Alteromonas sediminis</name>
    <dbReference type="NCBI Taxonomy" id="2259342"/>
    <lineage>
        <taxon>Bacteria</taxon>
        <taxon>Pseudomonadati</taxon>
        <taxon>Pseudomonadota</taxon>
        <taxon>Gammaproteobacteria</taxon>
        <taxon>Alteromonadales</taxon>
        <taxon>Alteromonadaceae</taxon>
        <taxon>Alteromonas/Salinimonas group</taxon>
        <taxon>Alteromonas</taxon>
    </lineage>
</organism>
<evidence type="ECO:0000256" key="1">
    <source>
        <dbReference type="SAM" id="Phobius"/>
    </source>
</evidence>
<feature type="transmembrane region" description="Helical" evidence="1">
    <location>
        <begin position="205"/>
        <end position="226"/>
    </location>
</feature>
<accession>A0A3N5Y5N4</accession>
<feature type="transmembrane region" description="Helical" evidence="1">
    <location>
        <begin position="91"/>
        <end position="112"/>
    </location>
</feature>
<keyword evidence="1" id="KW-1133">Transmembrane helix</keyword>
<evidence type="ECO:0000259" key="2">
    <source>
        <dbReference type="Pfam" id="PF01578"/>
    </source>
</evidence>
<dbReference type="OrthoDB" id="9780793at2"/>
<keyword evidence="4" id="KW-1185">Reference proteome</keyword>
<comment type="caution">
    <text evidence="3">The sequence shown here is derived from an EMBL/GenBank/DDBJ whole genome shotgun (WGS) entry which is preliminary data.</text>
</comment>
<evidence type="ECO:0000313" key="3">
    <source>
        <dbReference type="EMBL" id="RPJ68466.1"/>
    </source>
</evidence>
<dbReference type="PANTHER" id="PTHR38034:SF1">
    <property type="entry name" value="INNER MEMBRANE PROTEIN YPJD"/>
    <property type="match status" value="1"/>
</dbReference>
<feature type="domain" description="Cytochrome c assembly protein" evidence="2">
    <location>
        <begin position="42"/>
        <end position="263"/>
    </location>
</feature>
<feature type="transmembrane region" description="Helical" evidence="1">
    <location>
        <begin position="6"/>
        <end position="27"/>
    </location>
</feature>
<name>A0A3N5Y5N4_9ALTE</name>
<dbReference type="InterPro" id="IPR052372">
    <property type="entry name" value="YpjD/HemX"/>
</dbReference>
<feature type="transmembrane region" description="Helical" evidence="1">
    <location>
        <begin position="64"/>
        <end position="84"/>
    </location>
</feature>
<proteinExistence type="predicted"/>
<keyword evidence="1" id="KW-0812">Transmembrane</keyword>